<feature type="region of interest" description="Disordered" evidence="5">
    <location>
        <begin position="3676"/>
        <end position="3703"/>
    </location>
</feature>
<feature type="domain" description="Ig-like" evidence="8">
    <location>
        <begin position="1400"/>
        <end position="1482"/>
    </location>
</feature>
<dbReference type="NCBIfam" id="TIGR04131">
    <property type="entry name" value="Bac_Flav_CTERM"/>
    <property type="match status" value="1"/>
</dbReference>
<dbReference type="Gene3D" id="2.60.40.10">
    <property type="entry name" value="Immunoglobulins"/>
    <property type="match status" value="8"/>
</dbReference>
<evidence type="ECO:0000313" key="9">
    <source>
        <dbReference type="EMBL" id="MBD2700531.1"/>
    </source>
</evidence>
<reference evidence="9" key="1">
    <citation type="submission" date="2020-09" db="EMBL/GenBank/DDBJ databases">
        <authorList>
            <person name="Kim M.K."/>
        </authorList>
    </citation>
    <scope>NUCLEOTIDE SEQUENCE</scope>
    <source>
        <strain evidence="9">BT702</strain>
    </source>
</reference>
<gene>
    <name evidence="9" type="ORF">IC229_07790</name>
</gene>
<dbReference type="InterPro" id="IPR047589">
    <property type="entry name" value="DUF11_rpt"/>
</dbReference>
<feature type="compositionally biased region" description="Polar residues" evidence="5">
    <location>
        <begin position="3676"/>
        <end position="3695"/>
    </location>
</feature>
<feature type="domain" description="DUF11" evidence="6">
    <location>
        <begin position="82"/>
        <end position="205"/>
    </location>
</feature>
<evidence type="ECO:0000256" key="4">
    <source>
        <dbReference type="ARBA" id="ARBA00022729"/>
    </source>
</evidence>
<feature type="domain" description="Ig-like" evidence="8">
    <location>
        <begin position="1140"/>
        <end position="1217"/>
    </location>
</feature>
<dbReference type="Pfam" id="PF01345">
    <property type="entry name" value="DUF11"/>
    <property type="match status" value="5"/>
</dbReference>
<dbReference type="PANTHER" id="PTHR36108">
    <property type="entry name" value="COLOSSIN-B-RELATED"/>
    <property type="match status" value="1"/>
</dbReference>
<evidence type="ECO:0000256" key="1">
    <source>
        <dbReference type="ARBA" id="ARBA00004613"/>
    </source>
</evidence>
<dbReference type="GO" id="GO:0005576">
    <property type="term" value="C:extracellular region"/>
    <property type="evidence" value="ECO:0007669"/>
    <property type="project" value="UniProtKB-SubCell"/>
</dbReference>
<evidence type="ECO:0000256" key="2">
    <source>
        <dbReference type="ARBA" id="ARBA00007257"/>
    </source>
</evidence>
<dbReference type="SUPFAM" id="SSF117074">
    <property type="entry name" value="Hypothetical protein PA1324"/>
    <property type="match status" value="6"/>
</dbReference>
<dbReference type="Proteomes" id="UP000598820">
    <property type="component" value="Unassembled WGS sequence"/>
</dbReference>
<evidence type="ECO:0000313" key="10">
    <source>
        <dbReference type="Proteomes" id="UP000598820"/>
    </source>
</evidence>
<feature type="domain" description="SD-repeat containing protein B" evidence="7">
    <location>
        <begin position="301"/>
        <end position="419"/>
    </location>
</feature>
<proteinExistence type="inferred from homology"/>
<feature type="domain" description="SD-repeat containing protein B" evidence="7">
    <location>
        <begin position="537"/>
        <end position="645"/>
    </location>
</feature>
<dbReference type="InterPro" id="IPR001434">
    <property type="entry name" value="OmcB-like_DUF11"/>
</dbReference>
<feature type="domain" description="DUF11" evidence="6">
    <location>
        <begin position="883"/>
        <end position="1011"/>
    </location>
</feature>
<sequence length="3804" mass="389266">MNEQFLLNKSPHHDSRLAKATGKRPRLVESSGTGSLNRLLSSLAGYTRWASTPALKGACSFLMFLLSWVAVAPAHAQAPTVDLVLHKKIDNQAPAIGSVVTYTITVVNSASSTTTATGILVKDELPVGGVTYLPGSASALRGTATFTPPASASVGTGTWSIASIAPNDSVVLVLQATVIERGVWFNTAEIAASSPQDINSVPDNQNLTEDDYDAVCFSVPILWYVGDEYTVTIPSGYNQIVWFRDDVPISASAVSTSLAQVNNDGSLTIKSPGTYRFVTYQGSCPSTNCCDIKVIQGPYGSLGDYVWVDANNDGIQGPTASEPGIDGVLVYLYDQSGTVKLDSTLTAGGGKYLFDSLTDGSYIVRFIAPSGYSSTSANVGLDDLDSDADGSGVTGIYTIDTSQPESSTARNNLTVDAGFYLPTATLGDYVWLDANHDGQQDSGEDGIPGVTVTLVSNGTVVATTTTDGSGLYSFTGLTPGVPYSVSFTTPVGMTATLANTGPDGTDSDPVAGITDPVTLTVGENNLSIDAGFYFPTATLGDYVWLDVDRDGQLDSGEVGIQGVTVTLVSNGTVVATTTTNASGLYSFTGLTPGIPYSVSFTTPVGMTATLANQGSDDSDSDPIGGTTDPVTLTAGENNLSLDAGFYFIPATLGNLVFADNNSNGIQDAGDIPISGVTVTLISNGTVVATTTTNLSGEYSFTGLTPGVPYSVSFTAPTGYTATAMQAGGTDATDSDANPITGLTRSVTLAPGQTNNDIDAGYTPPTSPIAVATLGDYVWVDLNGDGQQQVGEPPLSGVTVTLINNGTVVATTTTDVGGAYSFTIIPGVPYSVSFTAPTGYSVTAANQGPDASDSDPVGGITDPVTLTAGQVNTTIDAGFTPIYDVGIAKSVVSAGPYFPGSSIQYQLTVTNNSIVPVYNVRIDDILPAGVSFASGTGFSISGASSVSALVAGPLAANGGTASLTLTVAVSNAYSLSNVVNVGVVSRYTSTTDITGTPAIDSNPNNNTATVTVPLGQYATLGDYVWVDTDQDGQQDGNETGLASVTVTLVSNNSVVATMITDGSGAYSFTGLTPGVPYSVSFTAPAGYTATVANQGPDGSDSDPVGGITDPVTLTAGQNNNTIDAGFYTTPTCPTNFGLLASNDLSICTGETVSLTATTTASGAQIHWFMTPTDGVAFDTTASGEALIVSPTAANTIYYAEAFTTSGCVSPREPVSVTVITVATPVIAGNLRNTCPATTANLSSVQIQNQTAGVIYEWHTSATTSQATLVTNLTAVGAGQYYLFAKSGNCYSSPAVLTVQIDNCNCQNVAGVTVSGSVTICSGGTVPVRATLSGSATAVIWSTNGTGGFASPNSLTTTYLPSVADIAAGTVLLTATTNDPDGPGGVCQAATSSLIVRITPKPDAPVGVACDDTLVCQGSSTKLVGFAPNGRINWYNQAGQLIGTTVSGGKLVVTPATTGQVIYTAEAVSPEGCVSDRTSLTITVGQCLADLEIVKGIVTPGPYTVGQKITYSLTASNNGPVTATDVRVIDILSPSLTFVSSTPAGQYSPATGVWNIGTLTAGSNRNLLIEATITGGTSATSVNNTAIIGGTNNDPKYPLNDTSRVVIPINPCVAQAPIIDCAITEICRGGTTTLKAIGCEGGNAIWSDGKTGKIIFVAPTVTTTYTASCVVGNCTSTASNSVTITVVDPQAPVITASADQVCPGTSVTLTASGCTSGTVVWSDRAQTGTSIVVIVNSKTTYTAQCQVAGCLSNPAIKTIDIATDIPRPTIVASSSVVCPGETVTLTVENCVGTPVWNSTTATTASITVIPTATNNSYSVYCKNDACTSASSQVYSVSVVSPRIPTVTASADTICSGSSVVLTATGCNGTIQWSNGVTGVSSITVNPNANISYYAECKFRTCVSAPSNTVDVVVLSLPTPEITADKSIVCSGEKVVLTATGCLGTVKWYGIDRLGASIEIYPTQTTEYYATCKVGACESDRSTSVRVTVNTSTAPAPTIAASATSICSGGLVSLTATGCTSGTVVWSDGQMGSVVSVTPTVGNSSYYALCKVGTACGTGRSNVININITTTPKPTIVRCICSADTVCAGEEVELSVKNCQGTPHWSTGETTTTIFVSPTVTTGYTVYCQDGVCVSPVSETYTITVVPVTIPTITASATSVSPGGSVTLTASGCNGTVIWSANDINGNDMGTSIVVQPNGTQTYYARCKFRVCLSEPSNTIIINPGDCAVRAGALVPVSGTVCSGADSTVVIGATPNGGLIQPASYSVVYALTQSGIVQQISALPQFTVPSTAASYIIHTLVYNGDPTNPNYVDLSVVQPNVTTASDLLSLIRNKCAALDTTGAPVVVSSIPAPVLSAGPSITVCSGGVVSLTATGCVGGTVTWSDNSVGATIQKTIYSNTWLTATCTINGCTSPMSERVNIVLGNSTIPVIVTDKPVACVGEVVSLTATGCTGGAYTWSDGQTGAVISFTASADVSYRVKCAIGDCVSDWSATNTIEVGKPAAPTISIVGVTGNSTTACFGAPVTLTAEGCGPNSYVTWSNNQVGTSITVSLASSATFSAACCNSTLCKSDPSNVVEVIVTPKVNQPTVVDKTNTCPFNTVDLSTAVSSSVTTAGGVFEFYTDASLSVASKVANPAAVGTGTYYVVERTVNGCMSLPVAIHVQITTCQEQTPCSTTNPATASAGPDASICAAKTYQLAGVMGGAGSTAHWTTSGTGTFDNAFALNAVYTASAEDVLSGRVTLTLSVSTNNAACPVATDDMVLTINGSRSVPVVTIVGATSLCYGDSVILKAPAGAAGYLWSNNARTQDIVVKVSGVYSVQLLDANGCSSVKSDNVVVHVSDPVMPPLVHNLRNECPSKIVDLTKALSTTNVGSTYVYQICACVTSNIIARPDSVCEGTYWIVERNAAGCRSAPAKVVVKVFDCASDTLQADVSIAKLASTAFVQNGTPVTYTLTVSNAGPHTAKNIDVRDVLPVGLELVNAGPTSYTVSNGIITKRIDSLNVGQSESIVFAARIVKKGVEIVNKAEITYLDNKDANLVNNTSSVTVKDTSAHKASLVGLAKAVMGTPTTVGDSLIRVSYSFVATNFGDDTLRNVQVVDDLSTVFAPNTVVSTTLTASGTNVTLQPNLAFTGTGSNANLFDSTSYIAPGKSQLFVLDVLVQRTAGDTTNTFNNVATITALNSLTSVSDASVNGGDPDPDADGNPGNNTSASSFTLGSQQPFGPSIGVALAVVKVEQQPDSSYNVTYKVTIKNNGDVALKGVSVTDSLIRAFTAPASYSVVGAPVVGAGSTLIANSGFDGNTQPDLLTGASELAAGAQDTVLITVNVKTNGNNGPFYSNATATGHTPDSTQTVKDVSNVGLDPVAAGSAPTTVRFDLPKALLGVAKSVGTPTLVEDGVYDIPYIITLSNLGTVALTKVQVEDKLSETFGSGALIVSNRIPVTSTGSVAVDTMYSGQGMITNLLVDSLSTLDVGAKASLNFVVRVDVKNADTLTFYNTAKATAIALDSTGTIVEDVSTAGTNDDPDYDLDPRNNNQPTPVALNALSNSSFIGVAMAVRDTVRQADGTFNVTYQIVVKNYGPDSLKNVTVTDSLAKVFSLQTGATYTLVGAPVITSTGSALKLNPSFNGDSDPVIVLGDSTSTLGVGQADTILVVVNVATNGTTTTFLNSAYAQAMSKAGQVSDVSTNGLNPDLNDNQNPTDSNEREATPLNLPATNTTVFIPQGFSPNGDGINDLFVIRGTAGMQVSMEVYNRWGHMVYQNNDYKNDWDGKPNNGIAISSDPNGLPDGTYYYIITLSDGRKFVRYMTINR</sequence>
<comment type="subcellular location">
    <subcellularLocation>
        <location evidence="1">Secreted</location>
    </subcellularLocation>
</comment>
<comment type="similarity">
    <text evidence="2">Belongs to the serine-aspartate repeat-containing protein (SDr) family.</text>
</comment>
<feature type="domain" description="SD-repeat containing protein B" evidence="7">
    <location>
        <begin position="1017"/>
        <end position="1125"/>
    </location>
</feature>
<dbReference type="Pfam" id="PF19081">
    <property type="entry name" value="Ig_7"/>
    <property type="match status" value="2"/>
</dbReference>
<evidence type="ECO:0000256" key="5">
    <source>
        <dbReference type="SAM" id="MobiDB-lite"/>
    </source>
</evidence>
<keyword evidence="3" id="KW-0964">Secreted</keyword>
<name>A0A926XVJ4_9BACT</name>
<dbReference type="Pfam" id="PF17210">
    <property type="entry name" value="SdrD_B"/>
    <property type="match status" value="6"/>
</dbReference>
<dbReference type="RefSeq" id="WP_190886395.1">
    <property type="nucleotide sequence ID" value="NZ_JACWZY010000005.1"/>
</dbReference>
<dbReference type="Pfam" id="PF13585">
    <property type="entry name" value="CHU_C"/>
    <property type="match status" value="1"/>
</dbReference>
<feature type="domain" description="DUF11" evidence="6">
    <location>
        <begin position="1488"/>
        <end position="1602"/>
    </location>
</feature>
<comment type="caution">
    <text evidence="9">The sequence shown here is derived from an EMBL/GenBank/DDBJ whole genome shotgun (WGS) entry which is preliminary data.</text>
</comment>
<dbReference type="InterPro" id="IPR013783">
    <property type="entry name" value="Ig-like_fold"/>
</dbReference>
<dbReference type="InterPro" id="IPR026341">
    <property type="entry name" value="T9SS_type_B"/>
</dbReference>
<evidence type="ECO:0000259" key="6">
    <source>
        <dbReference type="Pfam" id="PF01345"/>
    </source>
</evidence>
<keyword evidence="4" id="KW-0732">Signal</keyword>
<dbReference type="NCBIfam" id="TIGR01451">
    <property type="entry name" value="B_ant_repeat"/>
    <property type="match status" value="6"/>
</dbReference>
<feature type="domain" description="DUF11" evidence="6">
    <location>
        <begin position="2928"/>
        <end position="3043"/>
    </location>
</feature>
<protein>
    <submittedName>
        <fullName evidence="9">DUF11 domain-containing protein</fullName>
    </submittedName>
</protein>
<accession>A0A926XVJ4</accession>
<evidence type="ECO:0000256" key="3">
    <source>
        <dbReference type="ARBA" id="ARBA00022525"/>
    </source>
</evidence>
<evidence type="ECO:0000259" key="8">
    <source>
        <dbReference type="Pfam" id="PF19081"/>
    </source>
</evidence>
<feature type="region of interest" description="Disordered" evidence="5">
    <location>
        <begin position="1"/>
        <end position="32"/>
    </location>
</feature>
<dbReference type="InterPro" id="IPR033764">
    <property type="entry name" value="Sdr_B"/>
</dbReference>
<feature type="domain" description="DUF11" evidence="6">
    <location>
        <begin position="3229"/>
        <end position="3346"/>
    </location>
</feature>
<dbReference type="InterPro" id="IPR044023">
    <property type="entry name" value="Ig_7"/>
</dbReference>
<feature type="domain" description="SD-repeat containing protein B" evidence="7">
    <location>
        <begin position="771"/>
        <end position="878"/>
    </location>
</feature>
<feature type="domain" description="SD-repeat containing protein B" evidence="7">
    <location>
        <begin position="650"/>
        <end position="761"/>
    </location>
</feature>
<dbReference type="PANTHER" id="PTHR36108:SF13">
    <property type="entry name" value="COLOSSIN-B-RELATED"/>
    <property type="match status" value="1"/>
</dbReference>
<dbReference type="EMBL" id="JACWZY010000005">
    <property type="protein sequence ID" value="MBD2700531.1"/>
    <property type="molecule type" value="Genomic_DNA"/>
</dbReference>
<feature type="region of interest" description="Disordered" evidence="5">
    <location>
        <begin position="3184"/>
        <end position="3211"/>
    </location>
</feature>
<keyword evidence="10" id="KW-1185">Reference proteome</keyword>
<evidence type="ECO:0000259" key="7">
    <source>
        <dbReference type="Pfam" id="PF17210"/>
    </source>
</evidence>
<organism evidence="9 10">
    <name type="scientific">Spirosoma profusum</name>
    <dbReference type="NCBI Taxonomy" id="2771354"/>
    <lineage>
        <taxon>Bacteria</taxon>
        <taxon>Pseudomonadati</taxon>
        <taxon>Bacteroidota</taxon>
        <taxon>Cytophagia</taxon>
        <taxon>Cytophagales</taxon>
        <taxon>Cytophagaceae</taxon>
        <taxon>Spirosoma</taxon>
    </lineage>
</organism>
<feature type="domain" description="SD-repeat containing protein B" evidence="7">
    <location>
        <begin position="424"/>
        <end position="532"/>
    </location>
</feature>